<dbReference type="AlphaFoldDB" id="A0A2T0M6A9"/>
<name>A0A2T0M6A9_9ACTN</name>
<dbReference type="RefSeq" id="WP_106251324.1">
    <property type="nucleotide sequence ID" value="NZ_JBFAIB010000005.1"/>
</dbReference>
<protein>
    <recommendedName>
        <fullName evidence="5">Lipoprotein</fullName>
    </recommendedName>
</protein>
<evidence type="ECO:0000313" key="4">
    <source>
        <dbReference type="Proteomes" id="UP000238312"/>
    </source>
</evidence>
<accession>A0A2T0M6A9</accession>
<feature type="region of interest" description="Disordered" evidence="1">
    <location>
        <begin position="62"/>
        <end position="90"/>
    </location>
</feature>
<sequence>MLRRLGALVLTALFVTACSSHDEPVLYRADYPQYESAGALFDKASLVVEARIVGAPRYLQEVTAPDPTTTDPQLNPEAGAPAEVAADQPEPPPTVITVSTAQVLKVFKGEAEVGQTIEVKELGGVFDGVTYEEEHTSGLKQDSGYVLFLETFPDSPAALLNPVQAKYPLDASNNPAPLPENTIKVTRAELETMS</sequence>
<comment type="caution">
    <text evidence="3">The sequence shown here is derived from an EMBL/GenBank/DDBJ whole genome shotgun (WGS) entry which is preliminary data.</text>
</comment>
<feature type="chain" id="PRO_5038434982" description="Lipoprotein" evidence="2">
    <location>
        <begin position="23"/>
        <end position="194"/>
    </location>
</feature>
<gene>
    <name evidence="3" type="ORF">B0I32_129148</name>
</gene>
<evidence type="ECO:0000256" key="1">
    <source>
        <dbReference type="SAM" id="MobiDB-lite"/>
    </source>
</evidence>
<dbReference type="OrthoDB" id="3525736at2"/>
<proteinExistence type="predicted"/>
<evidence type="ECO:0008006" key="5">
    <source>
        <dbReference type="Google" id="ProtNLM"/>
    </source>
</evidence>
<dbReference type="PROSITE" id="PS51257">
    <property type="entry name" value="PROKAR_LIPOPROTEIN"/>
    <property type="match status" value="1"/>
</dbReference>
<evidence type="ECO:0000256" key="2">
    <source>
        <dbReference type="SAM" id="SignalP"/>
    </source>
</evidence>
<evidence type="ECO:0000313" key="3">
    <source>
        <dbReference type="EMBL" id="PRX53030.1"/>
    </source>
</evidence>
<keyword evidence="2" id="KW-0732">Signal</keyword>
<organism evidence="3 4">
    <name type="scientific">Nonomuraea fuscirosea</name>
    <dbReference type="NCBI Taxonomy" id="1291556"/>
    <lineage>
        <taxon>Bacteria</taxon>
        <taxon>Bacillati</taxon>
        <taxon>Actinomycetota</taxon>
        <taxon>Actinomycetes</taxon>
        <taxon>Streptosporangiales</taxon>
        <taxon>Streptosporangiaceae</taxon>
        <taxon>Nonomuraea</taxon>
    </lineage>
</organism>
<dbReference type="EMBL" id="PVNG01000029">
    <property type="protein sequence ID" value="PRX53030.1"/>
    <property type="molecule type" value="Genomic_DNA"/>
</dbReference>
<feature type="signal peptide" evidence="2">
    <location>
        <begin position="1"/>
        <end position="22"/>
    </location>
</feature>
<dbReference type="Proteomes" id="UP000238312">
    <property type="component" value="Unassembled WGS sequence"/>
</dbReference>
<keyword evidence="4" id="KW-1185">Reference proteome</keyword>
<reference evidence="3 4" key="1">
    <citation type="submission" date="2018-03" db="EMBL/GenBank/DDBJ databases">
        <title>Genomic Encyclopedia of Type Strains, Phase III (KMG-III): the genomes of soil and plant-associated and newly described type strains.</title>
        <authorList>
            <person name="Whitman W."/>
        </authorList>
    </citation>
    <scope>NUCLEOTIDE SEQUENCE [LARGE SCALE GENOMIC DNA]</scope>
    <source>
        <strain evidence="3 4">CGMCC 4.7104</strain>
    </source>
</reference>